<reference evidence="2" key="1">
    <citation type="submission" date="2016-04" db="EMBL/GenBank/DDBJ databases">
        <authorList>
            <person name="Evans L.H."/>
            <person name="Alamgir A."/>
            <person name="Owens N."/>
            <person name="Weber N.D."/>
            <person name="Virtaneva K."/>
            <person name="Barbian K."/>
            <person name="Babar A."/>
            <person name="Rosenke K."/>
        </authorList>
    </citation>
    <scope>NUCLEOTIDE SEQUENCE [LARGE SCALE GENOMIC DNA]</scope>
    <source>
        <strain evidence="2">CBS 101.48</strain>
    </source>
</reference>
<sequence length="325" mass="37188">MAPQGVFQCRVLECYDSWQLADLTACLVPRIWASRHSRQIKPSFTSSKHAIRSSNLFRQYCSKLFKDTQISSGCILLALYYLDQLKSSYPTLQCPFGSEFRIFTIALILSNKYLDDNTFTNKTWSEVSGIPLRELNVMEMKYLDALDYNLHVHCLRFCSWVHQCDNWFSTPTFQNPPTKRLSSADKHAFLYHQAFQKQQQQQQHQHQQSLRQYDHSNHPPTAGAIHKKRKRGLSPYHHPYFPTPPSVSVPLSAPSPLKKISKPCSSFTFPTPPMHCSSAIPLMVPHSGTTAAVNAAAYVNYYHLQHNLCYNPSSSLVQNTGYLEI</sequence>
<evidence type="ECO:0000313" key="2">
    <source>
        <dbReference type="EMBL" id="SAL95746.1"/>
    </source>
</evidence>
<dbReference type="EMBL" id="LT550481">
    <property type="protein sequence ID" value="SAL95746.1"/>
    <property type="molecule type" value="Genomic_DNA"/>
</dbReference>
<evidence type="ECO:0000256" key="1">
    <source>
        <dbReference type="SAM" id="MobiDB-lite"/>
    </source>
</evidence>
<dbReference type="GO" id="GO:0019901">
    <property type="term" value="F:protein kinase binding"/>
    <property type="evidence" value="ECO:0007669"/>
    <property type="project" value="InterPro"/>
</dbReference>
<keyword evidence="3" id="KW-1185">Reference proteome</keyword>
<evidence type="ECO:0008006" key="4">
    <source>
        <dbReference type="Google" id="ProtNLM"/>
    </source>
</evidence>
<dbReference type="InterPro" id="IPR013922">
    <property type="entry name" value="Cyclin_PHO80-like"/>
</dbReference>
<organism evidence="2">
    <name type="scientific">Absidia glauca</name>
    <name type="common">Pin mould</name>
    <dbReference type="NCBI Taxonomy" id="4829"/>
    <lineage>
        <taxon>Eukaryota</taxon>
        <taxon>Fungi</taxon>
        <taxon>Fungi incertae sedis</taxon>
        <taxon>Mucoromycota</taxon>
        <taxon>Mucoromycotina</taxon>
        <taxon>Mucoromycetes</taxon>
        <taxon>Mucorales</taxon>
        <taxon>Cunninghamellaceae</taxon>
        <taxon>Absidia</taxon>
    </lineage>
</organism>
<dbReference type="Pfam" id="PF08613">
    <property type="entry name" value="Cyclin"/>
    <property type="match status" value="1"/>
</dbReference>
<proteinExistence type="predicted"/>
<dbReference type="AlphaFoldDB" id="A0A168KZF5"/>
<dbReference type="PANTHER" id="PTHR15615">
    <property type="match status" value="1"/>
</dbReference>
<feature type="compositionally biased region" description="Low complexity" evidence="1">
    <location>
        <begin position="195"/>
        <end position="208"/>
    </location>
</feature>
<dbReference type="GO" id="GO:0005634">
    <property type="term" value="C:nucleus"/>
    <property type="evidence" value="ECO:0007669"/>
    <property type="project" value="TreeGrafter"/>
</dbReference>
<dbReference type="OrthoDB" id="244495at2759"/>
<dbReference type="Gene3D" id="1.10.472.10">
    <property type="entry name" value="Cyclin-like"/>
    <property type="match status" value="1"/>
</dbReference>
<dbReference type="FunCoup" id="A0A168KZF5">
    <property type="interactions" value="6"/>
</dbReference>
<evidence type="ECO:0000313" key="3">
    <source>
        <dbReference type="Proteomes" id="UP000078561"/>
    </source>
</evidence>
<dbReference type="SUPFAM" id="SSF47954">
    <property type="entry name" value="Cyclin-like"/>
    <property type="match status" value="1"/>
</dbReference>
<dbReference type="PANTHER" id="PTHR15615:SF27">
    <property type="entry name" value="PHO85 CYCLIN CLG1"/>
    <property type="match status" value="1"/>
</dbReference>
<dbReference type="InterPro" id="IPR036915">
    <property type="entry name" value="Cyclin-like_sf"/>
</dbReference>
<dbReference type="Proteomes" id="UP000078561">
    <property type="component" value="Unassembled WGS sequence"/>
</dbReference>
<gene>
    <name evidence="2" type="primary">ABSGL_01087.1 scaffold 1223</name>
</gene>
<dbReference type="STRING" id="4829.A0A168KZF5"/>
<dbReference type="GO" id="GO:0016538">
    <property type="term" value="F:cyclin-dependent protein serine/threonine kinase regulator activity"/>
    <property type="evidence" value="ECO:0007669"/>
    <property type="project" value="TreeGrafter"/>
</dbReference>
<feature type="region of interest" description="Disordered" evidence="1">
    <location>
        <begin position="195"/>
        <end position="229"/>
    </location>
</feature>
<dbReference type="CDD" id="cd20557">
    <property type="entry name" value="CYCLIN_ScPCL1-like"/>
    <property type="match status" value="1"/>
</dbReference>
<name>A0A168KZF5_ABSGL</name>
<dbReference type="InParanoid" id="A0A168KZF5"/>
<dbReference type="GO" id="GO:0000307">
    <property type="term" value="C:cyclin-dependent protein kinase holoenzyme complex"/>
    <property type="evidence" value="ECO:0007669"/>
    <property type="project" value="TreeGrafter"/>
</dbReference>
<protein>
    <recommendedName>
        <fullName evidence="4">Cyclin-like domain-containing protein</fullName>
    </recommendedName>
</protein>
<accession>A0A168KZF5</accession>